<evidence type="ECO:0000313" key="2">
    <source>
        <dbReference type="EMBL" id="GCB92598.1"/>
    </source>
</evidence>
<comment type="caution">
    <text evidence="2">The sequence shown here is derived from an EMBL/GenBank/DDBJ whole genome shotgun (WGS) entry which is preliminary data.</text>
</comment>
<protein>
    <submittedName>
        <fullName evidence="2">Uncharacterized protein</fullName>
    </submittedName>
</protein>
<dbReference type="EMBL" id="BHXC01000006">
    <property type="protein sequence ID" value="GCB92598.1"/>
    <property type="molecule type" value="Genomic_DNA"/>
</dbReference>
<evidence type="ECO:0000313" key="3">
    <source>
        <dbReference type="Proteomes" id="UP000288351"/>
    </source>
</evidence>
<evidence type="ECO:0000256" key="1">
    <source>
        <dbReference type="SAM" id="MobiDB-lite"/>
    </source>
</evidence>
<dbReference type="AlphaFoldDB" id="A0A401R4P5"/>
<name>A0A401R4P5_STRNR</name>
<dbReference type="Proteomes" id="UP000288351">
    <property type="component" value="Unassembled WGS sequence"/>
</dbReference>
<sequence>MAGAAGVSALVLMAVGCGGPAAKPGPGASAERVTPAEPLPMVSAARAATWTGTDHTARPLRLKPTRLARGHPSDLAHIRLDDDLKGMVPYYLTVSYTNTGKAAVSQVYPERNFSLTGVDGKAGEQLSLFRTDPLATGNGLPPECQEAGKATLAAGETSAVCQIFMLPKGLKPGNVSYKDDGGDTLLWQIGGALQGAHGVLPAHRPADAVTTDSDRRTATVLATPKSVRPGSPADLSRYDLDADQKKLVPYFVTVVYRNTGTQDLLPSLNDSLTLTGVSGQQARKMVFLDIGGPGVPHCPEAVPHKMLKPGATVTECTVHMLPKGDPPASLTFQGSGDGAQPVTWRAAADDPQ</sequence>
<gene>
    <name evidence="2" type="ORF">SALB_05367</name>
</gene>
<accession>A0A401R4P5</accession>
<reference evidence="2 3" key="1">
    <citation type="journal article" date="2019" name="Microbiol. Resour. Announc.">
        <title>Draft Genome Sequence of the Most Traditional epsilon-Poly-l-Lysine Producer, Streptomyces albulus NBRC14147.</title>
        <authorList>
            <person name="Yamanaka K."/>
            <person name="Hamano Y."/>
        </authorList>
    </citation>
    <scope>NUCLEOTIDE SEQUENCE [LARGE SCALE GENOMIC DNA]</scope>
    <source>
        <strain evidence="2 3">NBRC 14147</strain>
    </source>
</reference>
<organism evidence="2 3">
    <name type="scientific">Streptomyces noursei</name>
    <name type="common">Streptomyces albulus</name>
    <dbReference type="NCBI Taxonomy" id="1971"/>
    <lineage>
        <taxon>Bacteria</taxon>
        <taxon>Bacillati</taxon>
        <taxon>Actinomycetota</taxon>
        <taxon>Actinomycetes</taxon>
        <taxon>Kitasatosporales</taxon>
        <taxon>Streptomycetaceae</taxon>
        <taxon>Streptomyces</taxon>
    </lineage>
</organism>
<proteinExistence type="predicted"/>
<feature type="region of interest" description="Disordered" evidence="1">
    <location>
        <begin position="327"/>
        <end position="352"/>
    </location>
</feature>